<feature type="binding site" evidence="8">
    <location>
        <position position="454"/>
    </location>
    <ligand>
        <name>Zn(2+)</name>
        <dbReference type="ChEBI" id="CHEBI:29105"/>
        <label>2</label>
    </ligand>
</feature>
<comment type="function">
    <text evidence="8">Initiates the restart of stalled replication forks, which reloads the replicative helicase on sites other than the origin of replication. Recognizes and binds to abandoned replication forks and remodels them to uncover a helicase loading site. Promotes assembly of the primosome at these replication forks.</text>
</comment>
<evidence type="ECO:0000256" key="5">
    <source>
        <dbReference type="ARBA" id="ARBA00022833"/>
    </source>
</evidence>
<organism evidence="10 11">
    <name type="scientific">Nocardioides imazamoxiresistens</name>
    <dbReference type="NCBI Taxonomy" id="3231893"/>
    <lineage>
        <taxon>Bacteria</taxon>
        <taxon>Bacillati</taxon>
        <taxon>Actinomycetota</taxon>
        <taxon>Actinomycetes</taxon>
        <taxon>Propionibacteriales</taxon>
        <taxon>Nocardioidaceae</taxon>
        <taxon>Nocardioides</taxon>
    </lineage>
</organism>
<dbReference type="InterPro" id="IPR027417">
    <property type="entry name" value="P-loop_NTPase"/>
</dbReference>
<comment type="cofactor">
    <cofactor evidence="8">
        <name>Zn(2+)</name>
        <dbReference type="ChEBI" id="CHEBI:29105"/>
    </cofactor>
    <text evidence="8">Binds 2 zinc ions per subunit.</text>
</comment>
<evidence type="ECO:0000256" key="1">
    <source>
        <dbReference type="ARBA" id="ARBA00022515"/>
    </source>
</evidence>
<keyword evidence="11" id="KW-1185">Reference proteome</keyword>
<evidence type="ECO:0000256" key="4">
    <source>
        <dbReference type="ARBA" id="ARBA00022741"/>
    </source>
</evidence>
<comment type="caution">
    <text evidence="8">As this protein does not have any detectable helicase domains, it probably does not have helicase activity.</text>
</comment>
<evidence type="ECO:0000256" key="8">
    <source>
        <dbReference type="HAMAP-Rule" id="MF_00983"/>
    </source>
</evidence>
<keyword evidence="6 8" id="KW-0067">ATP-binding</keyword>
<comment type="similarity">
    <text evidence="8">Belongs to the helicase family. PriA subfamily.</text>
</comment>
<dbReference type="Gene3D" id="3.40.1440.60">
    <property type="entry name" value="PriA, 3(prime) DNA-binding domain"/>
    <property type="match status" value="1"/>
</dbReference>
<dbReference type="InterPro" id="IPR041222">
    <property type="entry name" value="PriA_3primeBD"/>
</dbReference>
<keyword evidence="3 8" id="KW-0479">Metal-binding</keyword>
<dbReference type="PANTHER" id="PTHR30580">
    <property type="entry name" value="PRIMOSOMAL PROTEIN N"/>
    <property type="match status" value="1"/>
</dbReference>
<comment type="caution">
    <text evidence="10">The sequence shown here is derived from an EMBL/GenBank/DDBJ whole genome shotgun (WGS) entry which is preliminary data.</text>
</comment>
<gene>
    <name evidence="8" type="primary">priA</name>
    <name evidence="10" type="ORF">RDV89_16275</name>
</gene>
<keyword evidence="5 8" id="KW-0862">Zinc</keyword>
<dbReference type="RefSeq" id="WP_315734588.1">
    <property type="nucleotide sequence ID" value="NZ_JAVYII010000007.1"/>
</dbReference>
<feature type="binding site" evidence="8">
    <location>
        <position position="433"/>
    </location>
    <ligand>
        <name>Zn(2+)</name>
        <dbReference type="ChEBI" id="CHEBI:29105"/>
        <label>2</label>
    </ligand>
</feature>
<evidence type="ECO:0000259" key="9">
    <source>
        <dbReference type="Pfam" id="PF17764"/>
    </source>
</evidence>
<feature type="binding site" evidence="8">
    <location>
        <position position="436"/>
    </location>
    <ligand>
        <name>Zn(2+)</name>
        <dbReference type="ChEBI" id="CHEBI:29105"/>
        <label>2</label>
    </ligand>
</feature>
<evidence type="ECO:0000256" key="2">
    <source>
        <dbReference type="ARBA" id="ARBA00022705"/>
    </source>
</evidence>
<feature type="binding site" evidence="8">
    <location>
        <position position="463"/>
    </location>
    <ligand>
        <name>Zn(2+)</name>
        <dbReference type="ChEBI" id="CHEBI:29105"/>
        <label>1</label>
    </ligand>
</feature>
<proteinExistence type="inferred from homology"/>
<dbReference type="Gene3D" id="3.40.50.300">
    <property type="entry name" value="P-loop containing nucleotide triphosphate hydrolases"/>
    <property type="match status" value="1"/>
</dbReference>
<evidence type="ECO:0000256" key="3">
    <source>
        <dbReference type="ARBA" id="ARBA00022723"/>
    </source>
</evidence>
<feature type="domain" description="Primosomal protein N' 3' DNA-binding" evidence="9">
    <location>
        <begin position="52"/>
        <end position="149"/>
    </location>
</feature>
<dbReference type="InterPro" id="IPR005259">
    <property type="entry name" value="PriA"/>
</dbReference>
<dbReference type="PANTHER" id="PTHR30580:SF0">
    <property type="entry name" value="PRIMOSOMAL PROTEIN N"/>
    <property type="match status" value="1"/>
</dbReference>
<feature type="binding site" evidence="8">
    <location>
        <position position="451"/>
    </location>
    <ligand>
        <name>Zn(2+)</name>
        <dbReference type="ChEBI" id="CHEBI:29105"/>
        <label>2</label>
    </ligand>
</feature>
<evidence type="ECO:0000313" key="11">
    <source>
        <dbReference type="Proteomes" id="UP001268542"/>
    </source>
</evidence>
<dbReference type="Proteomes" id="UP001268542">
    <property type="component" value="Unassembled WGS sequence"/>
</dbReference>
<evidence type="ECO:0000256" key="6">
    <source>
        <dbReference type="ARBA" id="ARBA00022840"/>
    </source>
</evidence>
<keyword evidence="7 8" id="KW-0238">DNA-binding</keyword>
<accession>A0ABU3PZF1</accession>
<keyword evidence="4 8" id="KW-0547">Nucleotide-binding</keyword>
<keyword evidence="2 8" id="KW-0235">DNA replication</keyword>
<dbReference type="HAMAP" id="MF_00983">
    <property type="entry name" value="PriA"/>
    <property type="match status" value="1"/>
</dbReference>
<feature type="binding site" evidence="8">
    <location>
        <position position="466"/>
    </location>
    <ligand>
        <name>Zn(2+)</name>
        <dbReference type="ChEBI" id="CHEBI:29105"/>
        <label>1</label>
    </ligand>
</feature>
<sequence>MTANGAAGEPEQPSLLPELRGAVRAARATGERRAARKRAEVAPAETDPVAAVLVDVPLAHLDRPFDYVVPATMAASAVPGARVKVRFAGQDVDGFVLARQAASDHPRLQPLRRVVSPEPVLRPDVAELSALVAARYAGARADVLRLAVPPRHATVEKEPVTTPAPVAPALDEVLGAAREAWAEHEHGAALCDHLARGSAARAVWSVAPGSDWAALAAQAAAVTYAAGRGVVLCVPDGRDVDRLDTALEAVLGEGHHVTLRADAGPAARYRDFLALSRGRVRIVVGTRGAVWAPVHDLGLVVVWDDGDDLFAEPRAPYPHAREVAVLRAEQAGAAALVGAHARSVESLGLLRSGWAQPVAPPRALLRERVRVAVAGATDVELARDPYARVARFPTAARDLVRRALETGPVLVQTPRSGYAAGLACERCRTPARCGACTGPLHQPVASAPPVCRWCGVPEPRWACPTCGHRGLRAPVVGEGRTADELGRAFPGVPVRTSAGDGVVARVPGTPAIVVATPGAEPVAEGGYAGVLLLDAWVALARVDLRTGEETLRRWMNAAALVRPGGEVVLVGDPATGVAQALVRWDPTGYAEREAAERAAAHLPPGSRLATVTGEPAAVEAYLGALELPPPLEVLGPVPAPVRPGRPPGEDEEVRAVVRVPAGAGAVLQSALGAAARERSARKLAAVRVQLDPPTL</sequence>
<dbReference type="Pfam" id="PF17764">
    <property type="entry name" value="PriA_3primeBD"/>
    <property type="match status" value="1"/>
</dbReference>
<reference evidence="10 11" key="1">
    <citation type="submission" date="2023-08" db="EMBL/GenBank/DDBJ databases">
        <title>Nocardioides seae sp. nov., a bacterium isolated from a soil.</title>
        <authorList>
            <person name="Wang X."/>
        </authorList>
    </citation>
    <scope>NUCLEOTIDE SEQUENCE [LARGE SCALE GENOMIC DNA]</scope>
    <source>
        <strain evidence="10 11">YZH12</strain>
    </source>
</reference>
<comment type="subunit">
    <text evidence="8">Component of the replication restart primosome.</text>
</comment>
<dbReference type="EMBL" id="JAVYII010000007">
    <property type="protein sequence ID" value="MDT9594643.1"/>
    <property type="molecule type" value="Genomic_DNA"/>
</dbReference>
<feature type="binding site" evidence="8">
    <location>
        <position position="427"/>
    </location>
    <ligand>
        <name>Zn(2+)</name>
        <dbReference type="ChEBI" id="CHEBI:29105"/>
        <label>1</label>
    </ligand>
</feature>
<protein>
    <recommendedName>
        <fullName evidence="8">Probable replication restart protein PriA</fullName>
    </recommendedName>
    <alternativeName>
        <fullName evidence="8">Putative ATP-dependent DNA helicase PriA</fullName>
    </alternativeName>
</protein>
<keyword evidence="1 8" id="KW-0639">Primosome</keyword>
<evidence type="ECO:0000256" key="7">
    <source>
        <dbReference type="ARBA" id="ARBA00023125"/>
    </source>
</evidence>
<evidence type="ECO:0000313" key="10">
    <source>
        <dbReference type="EMBL" id="MDT9594643.1"/>
    </source>
</evidence>
<dbReference type="InterPro" id="IPR042115">
    <property type="entry name" value="PriA_3primeBD_sf"/>
</dbReference>
<feature type="binding site" evidence="8">
    <location>
        <position position="424"/>
    </location>
    <ligand>
        <name>Zn(2+)</name>
        <dbReference type="ChEBI" id="CHEBI:29105"/>
        <label>1</label>
    </ligand>
</feature>
<name>A0ABU3PZF1_9ACTN</name>